<dbReference type="InterPro" id="IPR048540">
    <property type="entry name" value="Rrn7_cyclin_N"/>
</dbReference>
<evidence type="ECO:0000256" key="4">
    <source>
        <dbReference type="ARBA" id="ARBA00022771"/>
    </source>
</evidence>
<dbReference type="GO" id="GO:0042790">
    <property type="term" value="P:nucleolar large rRNA transcription by RNA polymerase I"/>
    <property type="evidence" value="ECO:0007669"/>
    <property type="project" value="TreeGrafter"/>
</dbReference>
<keyword evidence="15" id="KW-1185">Reference proteome</keyword>
<keyword evidence="9" id="KW-0539">Nucleus</keyword>
<comment type="similarity">
    <text evidence="2">Belongs to the RRN7/TAF1B family.</text>
</comment>
<keyword evidence="6" id="KW-0805">Transcription regulation</keyword>
<evidence type="ECO:0000256" key="6">
    <source>
        <dbReference type="ARBA" id="ARBA00023015"/>
    </source>
</evidence>
<dbReference type="PANTHER" id="PTHR31576:SF2">
    <property type="entry name" value="TATA BOX-BINDING PROTEIN-ASSOCIATED FACTOR RNA POLYMERASE I SUBUNIT B"/>
    <property type="match status" value="1"/>
</dbReference>
<feature type="region of interest" description="Disordered" evidence="10">
    <location>
        <begin position="130"/>
        <end position="171"/>
    </location>
</feature>
<keyword evidence="5" id="KW-0862">Zinc</keyword>
<feature type="domain" description="Rrn7/TAF1B C-terminal cyclin" evidence="13">
    <location>
        <begin position="240"/>
        <end position="409"/>
    </location>
</feature>
<feature type="compositionally biased region" description="Low complexity" evidence="10">
    <location>
        <begin position="130"/>
        <end position="147"/>
    </location>
</feature>
<name>A0A9W8Y320_9PLEO</name>
<evidence type="ECO:0000259" key="13">
    <source>
        <dbReference type="Pfam" id="PF20645"/>
    </source>
</evidence>
<dbReference type="InterPro" id="IPR021752">
    <property type="entry name" value="TF_Rrn7_Zf"/>
</dbReference>
<dbReference type="GO" id="GO:0001164">
    <property type="term" value="F:RNA polymerase I core promoter sequence-specific DNA binding"/>
    <property type="evidence" value="ECO:0007669"/>
    <property type="project" value="InterPro"/>
</dbReference>
<comment type="caution">
    <text evidence="14">The sequence shown here is derived from an EMBL/GenBank/DDBJ whole genome shotgun (WGS) entry which is preliminary data.</text>
</comment>
<evidence type="ECO:0000259" key="11">
    <source>
        <dbReference type="Pfam" id="PF11781"/>
    </source>
</evidence>
<keyword evidence="8" id="KW-0804">Transcription</keyword>
<evidence type="ECO:0000313" key="15">
    <source>
        <dbReference type="Proteomes" id="UP001140560"/>
    </source>
</evidence>
<dbReference type="OrthoDB" id="428577at2759"/>
<dbReference type="Pfam" id="PF20644">
    <property type="entry name" value="Rrn7_cyclin_N"/>
    <property type="match status" value="1"/>
</dbReference>
<dbReference type="GO" id="GO:0070860">
    <property type="term" value="C:RNA polymerase I core factor complex"/>
    <property type="evidence" value="ECO:0007669"/>
    <property type="project" value="InterPro"/>
</dbReference>
<proteinExistence type="inferred from homology"/>
<feature type="domain" description="RRN7-type" evidence="11">
    <location>
        <begin position="6"/>
        <end position="39"/>
    </location>
</feature>
<evidence type="ECO:0008006" key="16">
    <source>
        <dbReference type="Google" id="ProtNLM"/>
    </source>
</evidence>
<protein>
    <recommendedName>
        <fullName evidence="16">RRN7-type domain-containing protein</fullName>
    </recommendedName>
</protein>
<evidence type="ECO:0000256" key="5">
    <source>
        <dbReference type="ARBA" id="ARBA00022833"/>
    </source>
</evidence>
<comment type="subcellular location">
    <subcellularLocation>
        <location evidence="1">Nucleus</location>
        <location evidence="1">Nucleolus</location>
    </subcellularLocation>
</comment>
<evidence type="ECO:0000256" key="3">
    <source>
        <dbReference type="ARBA" id="ARBA00022723"/>
    </source>
</evidence>
<keyword evidence="7" id="KW-0238">DNA-binding</keyword>
<dbReference type="EMBL" id="JAPEUY010000017">
    <property type="protein sequence ID" value="KAJ4364658.1"/>
    <property type="molecule type" value="Genomic_DNA"/>
</dbReference>
<dbReference type="AlphaFoldDB" id="A0A9W8Y320"/>
<feature type="compositionally biased region" description="Basic and acidic residues" evidence="10">
    <location>
        <begin position="156"/>
        <end position="171"/>
    </location>
</feature>
<gene>
    <name evidence="14" type="ORF">N0V83_009255</name>
</gene>
<evidence type="ECO:0000256" key="2">
    <source>
        <dbReference type="ARBA" id="ARBA00006899"/>
    </source>
</evidence>
<dbReference type="PANTHER" id="PTHR31576">
    <property type="entry name" value="TATA BOX-BINDING PROTEIN-ASSOCIATED FACTOR RNA POLYMERASE I SUBUNIT B"/>
    <property type="match status" value="1"/>
</dbReference>
<evidence type="ECO:0000256" key="10">
    <source>
        <dbReference type="SAM" id="MobiDB-lite"/>
    </source>
</evidence>
<evidence type="ECO:0000256" key="9">
    <source>
        <dbReference type="ARBA" id="ARBA00023242"/>
    </source>
</evidence>
<organism evidence="14 15">
    <name type="scientific">Neocucurbitaria cava</name>
    <dbReference type="NCBI Taxonomy" id="798079"/>
    <lineage>
        <taxon>Eukaryota</taxon>
        <taxon>Fungi</taxon>
        <taxon>Dikarya</taxon>
        <taxon>Ascomycota</taxon>
        <taxon>Pezizomycotina</taxon>
        <taxon>Dothideomycetes</taxon>
        <taxon>Pleosporomycetidae</taxon>
        <taxon>Pleosporales</taxon>
        <taxon>Pleosporineae</taxon>
        <taxon>Cucurbitariaceae</taxon>
        <taxon>Neocucurbitaria</taxon>
    </lineage>
</organism>
<keyword evidence="3" id="KW-0479">Metal-binding</keyword>
<dbReference type="Pfam" id="PF11781">
    <property type="entry name" value="Zn_ribbon_RRN7"/>
    <property type="match status" value="1"/>
</dbReference>
<dbReference type="Pfam" id="PF20645">
    <property type="entry name" value="Rrn7_cyclin_C"/>
    <property type="match status" value="1"/>
</dbReference>
<evidence type="ECO:0000259" key="12">
    <source>
        <dbReference type="Pfam" id="PF20644"/>
    </source>
</evidence>
<dbReference type="InterPro" id="IPR048538">
    <property type="entry name" value="Rrn7_cyclin_C"/>
</dbReference>
<dbReference type="Proteomes" id="UP001140560">
    <property type="component" value="Unassembled WGS sequence"/>
</dbReference>
<evidence type="ECO:0000256" key="8">
    <source>
        <dbReference type="ARBA" id="ARBA00023163"/>
    </source>
</evidence>
<feature type="domain" description="Rrn7/TAF1B N-terminal cyclin" evidence="12">
    <location>
        <begin position="88"/>
        <end position="220"/>
    </location>
</feature>
<dbReference type="InterPro" id="IPR033599">
    <property type="entry name" value="TAF1B/Rrn7"/>
</dbReference>
<keyword evidence="4" id="KW-0863">Zinc-finger</keyword>
<sequence>MEKRSTKGPICGVENCRSRRYDEGEDGFLYCQNGHRQHGLVRGADDEDNFMNASRSITRKKKDADDSEKRVAKNFSGRQAFDLYLKCLQLILRHQIWFLVQEKGLPAELEIVVFDLWALRIAQFGDKIASNSQESDSQSQSQVFSTLDTEDSETTDNERDLHKRPQGRDRKLAGAPNLRDCLALCYLGILTLRLPITPGDIHAWVTDGKMPYMRAIKYLPLGMRDRLPPTYHAVLDSQKLLKYNRFYDVIINLQLSFNKDHGISWPALNVPVLLFRYLKELALPLELYDATIRLGELLDYDFATHHDGSKRLGLRHLPEAQLIGCLIVCVKLLYPFDNERRYPISAWEPTATVVNWKEWCKQMELAKTRQRGSADRFTVEELLKLTEQDVFSMSSDQLDQYLGYYAETFLDDAEVQRTKNNDDFRNALYEMFPVNDKGEPSPDSLANGLPLQDRLDTVKAVQNSMRSMTIISDDTAEPVILRPGQMYPWWKTAEDLPEEAKLFFEQAANLVGLSMKMLVTTVFFTEARIEQWRRQQTRQQRT</sequence>
<reference evidence="14" key="1">
    <citation type="submission" date="2022-10" db="EMBL/GenBank/DDBJ databases">
        <title>Tapping the CABI collections for fungal endophytes: first genome assemblies for Collariella, Neodidymelliopsis, Ascochyta clinopodiicola, Didymella pomorum, Didymosphaeria variabile, Neocosmospora piperis and Neocucurbitaria cava.</title>
        <authorList>
            <person name="Hill R."/>
        </authorList>
    </citation>
    <scope>NUCLEOTIDE SEQUENCE</scope>
    <source>
        <strain evidence="14">IMI 356814</strain>
    </source>
</reference>
<evidence type="ECO:0000313" key="14">
    <source>
        <dbReference type="EMBL" id="KAJ4364658.1"/>
    </source>
</evidence>
<accession>A0A9W8Y320</accession>
<evidence type="ECO:0000256" key="7">
    <source>
        <dbReference type="ARBA" id="ARBA00023125"/>
    </source>
</evidence>
<dbReference type="GO" id="GO:0008270">
    <property type="term" value="F:zinc ion binding"/>
    <property type="evidence" value="ECO:0007669"/>
    <property type="project" value="UniProtKB-KW"/>
</dbReference>
<evidence type="ECO:0000256" key="1">
    <source>
        <dbReference type="ARBA" id="ARBA00004604"/>
    </source>
</evidence>